<dbReference type="InterPro" id="IPR016181">
    <property type="entry name" value="Acyl_CoA_acyltransferase"/>
</dbReference>
<dbReference type="RefSeq" id="WP_302076471.1">
    <property type="nucleotide sequence ID" value="NZ_JAUKWQ010000002.1"/>
</dbReference>
<dbReference type="PANTHER" id="PTHR13355:SF11">
    <property type="entry name" value="GLUCOSAMINE 6-PHOSPHATE N-ACETYLTRANSFERASE"/>
    <property type="match status" value="1"/>
</dbReference>
<accession>A0ABT8SV65</accession>
<evidence type="ECO:0000313" key="2">
    <source>
        <dbReference type="EMBL" id="MDO1582329.1"/>
    </source>
</evidence>
<reference evidence="2" key="2">
    <citation type="submission" date="2023-07" db="EMBL/GenBank/DDBJ databases">
        <authorList>
            <person name="Sun H."/>
        </authorList>
    </citation>
    <scope>NUCLEOTIDE SEQUENCE</scope>
    <source>
        <strain evidence="2">05753</strain>
    </source>
</reference>
<dbReference type="PROSITE" id="PS51186">
    <property type="entry name" value="GNAT"/>
    <property type="match status" value="1"/>
</dbReference>
<dbReference type="CDD" id="cd04301">
    <property type="entry name" value="NAT_SF"/>
    <property type="match status" value="1"/>
</dbReference>
<dbReference type="Pfam" id="PF00583">
    <property type="entry name" value="Acetyltransf_1"/>
    <property type="match status" value="1"/>
</dbReference>
<organism evidence="2 3">
    <name type="scientific">Rhizobium oryzicola</name>
    <dbReference type="NCBI Taxonomy" id="1232668"/>
    <lineage>
        <taxon>Bacteria</taxon>
        <taxon>Pseudomonadati</taxon>
        <taxon>Pseudomonadota</taxon>
        <taxon>Alphaproteobacteria</taxon>
        <taxon>Hyphomicrobiales</taxon>
        <taxon>Rhizobiaceae</taxon>
        <taxon>Rhizobium/Agrobacterium group</taxon>
        <taxon>Rhizobium</taxon>
    </lineage>
</organism>
<dbReference type="InterPro" id="IPR039143">
    <property type="entry name" value="GNPNAT1-like"/>
</dbReference>
<comment type="caution">
    <text evidence="2">The sequence shown here is derived from an EMBL/GenBank/DDBJ whole genome shotgun (WGS) entry which is preliminary data.</text>
</comment>
<dbReference type="InterPro" id="IPR000182">
    <property type="entry name" value="GNAT_dom"/>
</dbReference>
<sequence length="150" mass="16487">MGAPAAIVRSARREDLSDLLSLYQELNPADPRLDDEAASRTFDAMLAQPGMHVFVAEVDGHAVSTATLIIVPNLTRSARPYGLIENVVTASSHRKQGLGHAVIRHAINFGLAAHCYKIMLLTGQKEESVHRFYQACGFIQNKTGYQIRND</sequence>
<protein>
    <submittedName>
        <fullName evidence="2">GNAT family N-acetyltransferase</fullName>
    </submittedName>
</protein>
<dbReference type="SUPFAM" id="SSF55729">
    <property type="entry name" value="Acyl-CoA N-acyltransferases (Nat)"/>
    <property type="match status" value="1"/>
</dbReference>
<dbReference type="Proteomes" id="UP001169006">
    <property type="component" value="Unassembled WGS sequence"/>
</dbReference>
<evidence type="ECO:0000313" key="3">
    <source>
        <dbReference type="Proteomes" id="UP001169006"/>
    </source>
</evidence>
<feature type="domain" description="N-acetyltransferase" evidence="1">
    <location>
        <begin position="6"/>
        <end position="150"/>
    </location>
</feature>
<dbReference type="EMBL" id="JAUKWQ010000002">
    <property type="protein sequence ID" value="MDO1582329.1"/>
    <property type="molecule type" value="Genomic_DNA"/>
</dbReference>
<name>A0ABT8SV65_9HYPH</name>
<reference evidence="2" key="1">
    <citation type="journal article" date="2015" name="Int. J. Syst. Evol. Microbiol.">
        <title>Rhizobium oryzicola sp. nov., potential plant-growth-promoting endophytic bacteria isolated from rice roots.</title>
        <authorList>
            <person name="Zhang X.X."/>
            <person name="Gao J.S."/>
            <person name="Cao Y.H."/>
            <person name="Sheirdil R.A."/>
            <person name="Wang X.C."/>
            <person name="Zhang L."/>
        </authorList>
    </citation>
    <scope>NUCLEOTIDE SEQUENCE</scope>
    <source>
        <strain evidence="2">05753</strain>
    </source>
</reference>
<dbReference type="Gene3D" id="3.40.630.30">
    <property type="match status" value="1"/>
</dbReference>
<keyword evidence="3" id="KW-1185">Reference proteome</keyword>
<gene>
    <name evidence="2" type="ORF">Q2T52_09480</name>
</gene>
<dbReference type="PANTHER" id="PTHR13355">
    <property type="entry name" value="GLUCOSAMINE 6-PHOSPHATE N-ACETYLTRANSFERASE"/>
    <property type="match status" value="1"/>
</dbReference>
<evidence type="ECO:0000259" key="1">
    <source>
        <dbReference type="PROSITE" id="PS51186"/>
    </source>
</evidence>
<proteinExistence type="predicted"/>